<protein>
    <submittedName>
        <fullName evidence="1">Uncharacterized protein</fullName>
    </submittedName>
</protein>
<dbReference type="Proteomes" id="UP001381693">
    <property type="component" value="Unassembled WGS sequence"/>
</dbReference>
<comment type="caution">
    <text evidence="1">The sequence shown here is derived from an EMBL/GenBank/DDBJ whole genome shotgun (WGS) entry which is preliminary data.</text>
</comment>
<organism evidence="1 2">
    <name type="scientific">Halocaridina rubra</name>
    <name type="common">Hawaiian red shrimp</name>
    <dbReference type="NCBI Taxonomy" id="373956"/>
    <lineage>
        <taxon>Eukaryota</taxon>
        <taxon>Metazoa</taxon>
        <taxon>Ecdysozoa</taxon>
        <taxon>Arthropoda</taxon>
        <taxon>Crustacea</taxon>
        <taxon>Multicrustacea</taxon>
        <taxon>Malacostraca</taxon>
        <taxon>Eumalacostraca</taxon>
        <taxon>Eucarida</taxon>
        <taxon>Decapoda</taxon>
        <taxon>Pleocyemata</taxon>
        <taxon>Caridea</taxon>
        <taxon>Atyoidea</taxon>
        <taxon>Atyidae</taxon>
        <taxon>Halocaridina</taxon>
    </lineage>
</organism>
<sequence length="104" mass="11548">MPLLTSDREGARTVDLTPQNRGRYRLSHGCRLWRSGVDAWRSRLSRNSGDLREMVAKGICGFKCFLIHSGVDEFPCVTYAQVEEALQQLSGTHSILLATVLALG</sequence>
<dbReference type="Gene3D" id="3.20.20.140">
    <property type="entry name" value="Metal-dependent hydrolases"/>
    <property type="match status" value="1"/>
</dbReference>
<accession>A0AAN8WN82</accession>
<keyword evidence="2" id="KW-1185">Reference proteome</keyword>
<dbReference type="AlphaFoldDB" id="A0AAN8WN82"/>
<reference evidence="1 2" key="1">
    <citation type="submission" date="2023-11" db="EMBL/GenBank/DDBJ databases">
        <title>Halocaridina rubra genome assembly.</title>
        <authorList>
            <person name="Smith C."/>
        </authorList>
    </citation>
    <scope>NUCLEOTIDE SEQUENCE [LARGE SCALE GENOMIC DNA]</scope>
    <source>
        <strain evidence="1">EP-1</strain>
        <tissue evidence="1">Whole</tissue>
    </source>
</reference>
<evidence type="ECO:0000313" key="1">
    <source>
        <dbReference type="EMBL" id="KAK7069151.1"/>
    </source>
</evidence>
<evidence type="ECO:0000313" key="2">
    <source>
        <dbReference type="Proteomes" id="UP001381693"/>
    </source>
</evidence>
<dbReference type="EMBL" id="JAXCGZ010017013">
    <property type="protein sequence ID" value="KAK7069151.1"/>
    <property type="molecule type" value="Genomic_DNA"/>
</dbReference>
<proteinExistence type="predicted"/>
<gene>
    <name evidence="1" type="ORF">SK128_007991</name>
</gene>
<name>A0AAN8WN82_HALRR</name>